<evidence type="ECO:0000256" key="3">
    <source>
        <dbReference type="ARBA" id="ARBA00022827"/>
    </source>
</evidence>
<accession>A0A285D589</accession>
<dbReference type="SUPFAM" id="SSF51905">
    <property type="entry name" value="FAD/NAD(P)-binding domain"/>
    <property type="match status" value="1"/>
</dbReference>
<feature type="domain" description="FAD/NAD(P)-binding" evidence="6">
    <location>
        <begin position="3"/>
        <end position="167"/>
    </location>
</feature>
<evidence type="ECO:0000259" key="5">
    <source>
        <dbReference type="Pfam" id="PF01134"/>
    </source>
</evidence>
<keyword evidence="2" id="KW-0285">Flavoprotein</keyword>
<sequence>MNYDLIIIGAGPAGISAGIKAAEYGAKVVIVDENPTAGGKLLGQLHEEPNQGWWIGRKVAESMVDHANRLGITFLLEREVWGLYPKWTVKLNKGEELTGPFVLIATGAAEKATPIPGWTLPGVMAIGAAQVINNYYRVRTGKKVAIIGINPLSFTVAHELQLAGTNVVGIFIPPINDFSDEASNPKQIIFRLSNLAHLAPNFMLKIAGQMAKNPLIQVIGAQFFPYKGVKIWDIPLHLRKTVVEIRGSNKVEQIIVRKINRDGLVKSDSFETLEVDCVCISGGLYPLAELASLAGCKFAYIEELGGHVPIHSAELETTREGIFVAGNIIGIEGAKVAMAQGELAGLSISNRLGRIHDAKSLIKEAQDQVQEVRRNALIKFLPSIEQGKSKMHQLWNQNVINT</sequence>
<dbReference type="PRINTS" id="PR00368">
    <property type="entry name" value="FADPNR"/>
</dbReference>
<feature type="domain" description="MnmG N-terminal" evidence="5">
    <location>
        <begin position="314"/>
        <end position="351"/>
    </location>
</feature>
<dbReference type="AlphaFoldDB" id="A0A285D589"/>
<evidence type="ECO:0000313" key="7">
    <source>
        <dbReference type="EMBL" id="SNX74967.1"/>
    </source>
</evidence>
<dbReference type="InterPro" id="IPR051691">
    <property type="entry name" value="Metab_Enz_Cyan_OpOx_G3PDH"/>
</dbReference>
<name>A0A285D589_9BACI</name>
<proteinExistence type="predicted"/>
<dbReference type="InterPro" id="IPR040131">
    <property type="entry name" value="MnmG_N"/>
</dbReference>
<reference evidence="7 8" key="1">
    <citation type="submission" date="2017-08" db="EMBL/GenBank/DDBJ databases">
        <authorList>
            <person name="de Groot N.N."/>
        </authorList>
    </citation>
    <scope>NUCLEOTIDE SEQUENCE [LARGE SCALE GENOMIC DNA]</scope>
    <source>
        <strain evidence="7 8">JC228</strain>
    </source>
</reference>
<dbReference type="Gene3D" id="3.50.50.60">
    <property type="entry name" value="FAD/NAD(P)-binding domain"/>
    <property type="match status" value="2"/>
</dbReference>
<dbReference type="PANTHER" id="PTHR42949">
    <property type="entry name" value="ANAEROBIC GLYCEROL-3-PHOSPHATE DEHYDROGENASE SUBUNIT B"/>
    <property type="match status" value="1"/>
</dbReference>
<evidence type="ECO:0000256" key="2">
    <source>
        <dbReference type="ARBA" id="ARBA00022630"/>
    </source>
</evidence>
<evidence type="ECO:0000313" key="8">
    <source>
        <dbReference type="Proteomes" id="UP000219546"/>
    </source>
</evidence>
<dbReference type="RefSeq" id="WP_097160223.1">
    <property type="nucleotide sequence ID" value="NZ_JBEPMQ010000011.1"/>
</dbReference>
<dbReference type="OrthoDB" id="9776839at2"/>
<dbReference type="PRINTS" id="PR00411">
    <property type="entry name" value="PNDRDTASEI"/>
</dbReference>
<organism evidence="7 8">
    <name type="scientific">Bacillus oleivorans</name>
    <dbReference type="NCBI Taxonomy" id="1448271"/>
    <lineage>
        <taxon>Bacteria</taxon>
        <taxon>Bacillati</taxon>
        <taxon>Bacillota</taxon>
        <taxon>Bacilli</taxon>
        <taxon>Bacillales</taxon>
        <taxon>Bacillaceae</taxon>
        <taxon>Bacillus</taxon>
    </lineage>
</organism>
<comment type="cofactor">
    <cofactor evidence="1">
        <name>FAD</name>
        <dbReference type="ChEBI" id="CHEBI:57692"/>
    </cofactor>
</comment>
<evidence type="ECO:0000256" key="1">
    <source>
        <dbReference type="ARBA" id="ARBA00001974"/>
    </source>
</evidence>
<dbReference type="Pfam" id="PF07992">
    <property type="entry name" value="Pyr_redox_2"/>
    <property type="match status" value="1"/>
</dbReference>
<keyword evidence="3" id="KW-0274">FAD</keyword>
<dbReference type="PANTHER" id="PTHR42949:SF3">
    <property type="entry name" value="ANAEROBIC GLYCEROL-3-PHOSPHATE DEHYDROGENASE SUBUNIT B"/>
    <property type="match status" value="1"/>
</dbReference>
<keyword evidence="4" id="KW-0560">Oxidoreductase</keyword>
<dbReference type="GO" id="GO:0016491">
    <property type="term" value="F:oxidoreductase activity"/>
    <property type="evidence" value="ECO:0007669"/>
    <property type="project" value="UniProtKB-KW"/>
</dbReference>
<dbReference type="Proteomes" id="UP000219546">
    <property type="component" value="Unassembled WGS sequence"/>
</dbReference>
<dbReference type="Pfam" id="PF01134">
    <property type="entry name" value="GIDA"/>
    <property type="match status" value="1"/>
</dbReference>
<dbReference type="EMBL" id="OAOP01000010">
    <property type="protein sequence ID" value="SNX74967.1"/>
    <property type="molecule type" value="Genomic_DNA"/>
</dbReference>
<evidence type="ECO:0000259" key="6">
    <source>
        <dbReference type="Pfam" id="PF07992"/>
    </source>
</evidence>
<evidence type="ECO:0000256" key="4">
    <source>
        <dbReference type="ARBA" id="ARBA00023002"/>
    </source>
</evidence>
<gene>
    <name evidence="7" type="ORF">SAMN05877753_110189</name>
</gene>
<protein>
    <submittedName>
        <fullName evidence="7">Thioredoxin reductase</fullName>
    </submittedName>
</protein>
<dbReference type="InterPro" id="IPR023753">
    <property type="entry name" value="FAD/NAD-binding_dom"/>
</dbReference>
<dbReference type="InterPro" id="IPR036188">
    <property type="entry name" value="FAD/NAD-bd_sf"/>
</dbReference>
<keyword evidence="8" id="KW-1185">Reference proteome</keyword>